<keyword evidence="1" id="KW-0812">Transmembrane</keyword>
<dbReference type="AlphaFoldDB" id="C8PE96"/>
<sequence>MCFNEFKALFHFIPLGFEIYILIFLIALFYPFRICKFLIFRFIFLLS</sequence>
<keyword evidence="1" id="KW-1133">Transmembrane helix</keyword>
<dbReference type="EMBL" id="ACYG01000005">
    <property type="protein sequence ID" value="EEV18969.1"/>
    <property type="molecule type" value="Genomic_DNA"/>
</dbReference>
<evidence type="ECO:0000256" key="1">
    <source>
        <dbReference type="SAM" id="Phobius"/>
    </source>
</evidence>
<accession>C8PE96</accession>
<protein>
    <submittedName>
        <fullName evidence="2">Uncharacterized protein</fullName>
    </submittedName>
</protein>
<keyword evidence="1" id="KW-0472">Membrane</keyword>
<organism evidence="2 3">
    <name type="scientific">Campylobacter gracilis RM3268</name>
    <dbReference type="NCBI Taxonomy" id="553220"/>
    <lineage>
        <taxon>Bacteria</taxon>
        <taxon>Pseudomonadati</taxon>
        <taxon>Campylobacterota</taxon>
        <taxon>Epsilonproteobacteria</taxon>
        <taxon>Campylobacterales</taxon>
        <taxon>Campylobacteraceae</taxon>
        <taxon>Campylobacter</taxon>
    </lineage>
</organism>
<dbReference type="Proteomes" id="UP000005709">
    <property type="component" value="Unassembled WGS sequence"/>
</dbReference>
<gene>
    <name evidence="2" type="ORF">CAMGR0001_2447</name>
</gene>
<name>C8PE96_9BACT</name>
<keyword evidence="3" id="KW-1185">Reference proteome</keyword>
<reference evidence="2 3" key="1">
    <citation type="submission" date="2009-07" db="EMBL/GenBank/DDBJ databases">
        <authorList>
            <person name="Madupu R."/>
            <person name="Sebastian Y."/>
            <person name="Durkin A.S."/>
            <person name="Torralba M."/>
            <person name="Methe B."/>
            <person name="Sutton G.G."/>
            <person name="Strausberg R.L."/>
            <person name="Nelson K.E."/>
        </authorList>
    </citation>
    <scope>NUCLEOTIDE SEQUENCE [LARGE SCALE GENOMIC DNA]</scope>
    <source>
        <strain evidence="2 3">RM3268</strain>
    </source>
</reference>
<comment type="caution">
    <text evidence="2">The sequence shown here is derived from an EMBL/GenBank/DDBJ whole genome shotgun (WGS) entry which is preliminary data.</text>
</comment>
<feature type="transmembrane region" description="Helical" evidence="1">
    <location>
        <begin position="12"/>
        <end position="32"/>
    </location>
</feature>
<evidence type="ECO:0000313" key="3">
    <source>
        <dbReference type="Proteomes" id="UP000005709"/>
    </source>
</evidence>
<evidence type="ECO:0000313" key="2">
    <source>
        <dbReference type="EMBL" id="EEV18969.1"/>
    </source>
</evidence>
<proteinExistence type="predicted"/>